<dbReference type="STRING" id="1064592.G0VJB6"/>
<comment type="pathway">
    <text evidence="2">Purine metabolism; IMP biosynthesis via salvage pathway; IMP from AMP: step 1/1.</text>
</comment>
<name>G0VJB6_NAUCA</name>
<dbReference type="EMBL" id="HE576759">
    <property type="protein sequence ID" value="CCC71595.1"/>
    <property type="molecule type" value="Genomic_DNA"/>
</dbReference>
<dbReference type="UniPathway" id="UPA00591">
    <property type="reaction ID" value="UER00663"/>
</dbReference>
<comment type="similarity">
    <text evidence="3 11">Belongs to the metallo-dependent hydrolases superfamily. Adenosine and AMP deaminases family.</text>
</comment>
<reference key="2">
    <citation type="submission" date="2011-08" db="EMBL/GenBank/DDBJ databases">
        <title>Genome sequence of Naumovozyma castellii.</title>
        <authorList>
            <person name="Gordon J.L."/>
            <person name="Armisen D."/>
            <person name="Proux-Wera E."/>
            <person name="OhEigeartaigh S.S."/>
            <person name="Byrne K.P."/>
            <person name="Wolfe K.H."/>
        </authorList>
    </citation>
    <scope>NUCLEOTIDE SEQUENCE</scope>
    <source>
        <strain>Type strain:CBS 4309</strain>
    </source>
</reference>
<evidence type="ECO:0000256" key="1">
    <source>
        <dbReference type="ARBA" id="ARBA00001947"/>
    </source>
</evidence>
<protein>
    <recommendedName>
        <fullName evidence="9">AMP deaminase</fullName>
        <ecNumber evidence="4">3.5.4.6</ecNumber>
    </recommendedName>
    <alternativeName>
        <fullName evidence="10">Myoadenylate deaminase</fullName>
    </alternativeName>
</protein>
<evidence type="ECO:0000256" key="5">
    <source>
        <dbReference type="ARBA" id="ARBA00022723"/>
    </source>
</evidence>
<dbReference type="InParanoid" id="G0VJB6"/>
<dbReference type="GO" id="GO:0005829">
    <property type="term" value="C:cytosol"/>
    <property type="evidence" value="ECO:0007669"/>
    <property type="project" value="TreeGrafter"/>
</dbReference>
<comment type="cofactor">
    <cofactor evidence="1">
        <name>Zn(2+)</name>
        <dbReference type="ChEBI" id="CHEBI:29105"/>
    </cofactor>
</comment>
<keyword evidence="6" id="KW-0378">Hydrolase</keyword>
<dbReference type="Pfam" id="PF19326">
    <property type="entry name" value="AMP_deaminase"/>
    <property type="match status" value="1"/>
</dbReference>
<dbReference type="Gene3D" id="4.10.800.20">
    <property type="match status" value="1"/>
</dbReference>
<dbReference type="GeneID" id="96905272"/>
<evidence type="ECO:0000256" key="10">
    <source>
        <dbReference type="ARBA" id="ARBA00078830"/>
    </source>
</evidence>
<proteinExistence type="inferred from homology"/>
<reference evidence="13 14" key="1">
    <citation type="journal article" date="2011" name="Proc. Natl. Acad. Sci. U.S.A.">
        <title>Evolutionary erosion of yeast sex chromosomes by mating-type switching accidents.</title>
        <authorList>
            <person name="Gordon J.L."/>
            <person name="Armisen D."/>
            <person name="Proux-Wera E."/>
            <person name="Oheigeartaigh S.S."/>
            <person name="Byrne K.P."/>
            <person name="Wolfe K.H."/>
        </authorList>
    </citation>
    <scope>NUCLEOTIDE SEQUENCE [LARGE SCALE GENOMIC DNA]</scope>
    <source>
        <strain evidence="14">ATCC 76901 / BCRC 22586 / CBS 4309 / NBRC 1992 / NRRL Y-12630</strain>
    </source>
</reference>
<evidence type="ECO:0000256" key="9">
    <source>
        <dbReference type="ARBA" id="ARBA00072037"/>
    </source>
</evidence>
<dbReference type="PIRSF" id="PIRSF001251">
    <property type="entry name" value="AMP_deaminase_met"/>
    <property type="match status" value="1"/>
</dbReference>
<dbReference type="InterPro" id="IPR006329">
    <property type="entry name" value="AMPD"/>
</dbReference>
<dbReference type="Proteomes" id="UP000001640">
    <property type="component" value="Chromosome 8"/>
</dbReference>
<dbReference type="GO" id="GO:0032264">
    <property type="term" value="P:IMP salvage"/>
    <property type="evidence" value="ECO:0007669"/>
    <property type="project" value="UniProtKB-UniPathway"/>
</dbReference>
<evidence type="ECO:0000256" key="7">
    <source>
        <dbReference type="ARBA" id="ARBA00022833"/>
    </source>
</evidence>
<evidence type="ECO:0000313" key="13">
    <source>
        <dbReference type="EMBL" id="CCC71595.1"/>
    </source>
</evidence>
<feature type="region of interest" description="Disordered" evidence="12">
    <location>
        <begin position="102"/>
        <end position="146"/>
    </location>
</feature>
<keyword evidence="7" id="KW-0862">Zinc</keyword>
<accession>G0VJB6</accession>
<dbReference type="OMA" id="FHRKFPY"/>
<dbReference type="FunFam" id="3.20.20.140:FF:000035">
    <property type="entry name" value="Probable amp deaminase"/>
    <property type="match status" value="1"/>
</dbReference>
<dbReference type="GO" id="GO:0003876">
    <property type="term" value="F:AMP deaminase activity"/>
    <property type="evidence" value="ECO:0007669"/>
    <property type="project" value="UniProtKB-EC"/>
</dbReference>
<dbReference type="GO" id="GO:0006178">
    <property type="term" value="P:guanine salvage"/>
    <property type="evidence" value="ECO:0007669"/>
    <property type="project" value="EnsemblFungi"/>
</dbReference>
<dbReference type="Gene3D" id="3.20.20.140">
    <property type="entry name" value="Metal-dependent hydrolases"/>
    <property type="match status" value="1"/>
</dbReference>
<feature type="compositionally biased region" description="Polar residues" evidence="12">
    <location>
        <begin position="102"/>
        <end position="128"/>
    </location>
</feature>
<dbReference type="RefSeq" id="XP_003677942.1">
    <property type="nucleotide sequence ID" value="XM_003677894.1"/>
</dbReference>
<evidence type="ECO:0000313" key="14">
    <source>
        <dbReference type="Proteomes" id="UP000001640"/>
    </source>
</evidence>
<dbReference type="KEGG" id="ncs:NCAS_0H02850"/>
<evidence type="ECO:0000256" key="8">
    <source>
        <dbReference type="ARBA" id="ARBA00023080"/>
    </source>
</evidence>
<dbReference type="FunFam" id="4.10.800.20:FF:000001">
    <property type="entry name" value="AMP deaminase"/>
    <property type="match status" value="1"/>
</dbReference>
<dbReference type="EC" id="3.5.4.6" evidence="4"/>
<dbReference type="PROSITE" id="PS00485">
    <property type="entry name" value="A_DEAMINASE"/>
    <property type="match status" value="1"/>
</dbReference>
<dbReference type="NCBIfam" id="TIGR01429">
    <property type="entry name" value="AMP_deaminase"/>
    <property type="match status" value="1"/>
</dbReference>
<dbReference type="InterPro" id="IPR006650">
    <property type="entry name" value="A/AMP_deam_AS"/>
</dbReference>
<dbReference type="HOGENOM" id="CLU_003782_1_0_1"/>
<dbReference type="CDD" id="cd01319">
    <property type="entry name" value="AMPD"/>
    <property type="match status" value="1"/>
</dbReference>
<evidence type="ECO:0000256" key="3">
    <source>
        <dbReference type="ARBA" id="ARBA00006676"/>
    </source>
</evidence>
<sequence length="788" mass="91266">MDINRAGQDFSDLSLEVAPSHDEIDQNQNGSGMLLSNDLRSINTKEDANPLELQISQTSMQSQDDDIISNNDAHYSYHENQQLHENNSKQIAVDEHDTHTTIPLQPSLASKPSATKMRTLSESAQNIVPNPLRPPTTEASQEKKESGSLYKMGMLADDAAQQFLDEPSPELVDLYSKVAECRNLRSKYQSLSLQLSEQNPKNSPDWNVYPAPPKPSYNAETKTVISVVNKPDSEVFDFNQCEIPGEDLDWEFDINNDDSYFVHKKGEPTQVIAEIPTLRDYYSDLEKMISISSDGPAKSFAFRRLQYLEARWNLYYLLNEYQETTVSKRNPHRDFYNVRKVDTHVHHSACMNQKHLLRFIKHKLRHSKEEKVIFRDGKVLTLDEVFNSLNLTGYDLSIDTLDMHAHKDTFHRFDKFNLKYNPIGESRLREIFLKTDNYIKGTYLADITKQVIFDLENSKYQNCEYRISIYGRSIDEWDKLAGWVIDNKVISHNIRWLIQIPRLYDIYRKSGIVKNFHDTCKNIFQPLFEVTKNPQSHPKLHVFLQRVIGFDSVDDESKVDRRFHRKYPKPSLWEAPQNPPYSYYLYYLYSSMASLNQWRAKRGFNTLVLRPHCGEAGDPEHLVSAYLLAQGISHGILLRKVPFVQYLYYLDQVGIAMSPLSNNALFLTYDKNPFPRYFKRGLNVSLSTDDPLQFSYTREPLIEEYSVAAQIYKLSNVDMCELARNSVLQSGWEAQIKEHWIGKNFEKSGVAGNDVVKTNVPDIRINYRYDTLSTELELVNHFANFGNE</sequence>
<dbReference type="OrthoDB" id="1723809at2759"/>
<dbReference type="GO" id="GO:0046033">
    <property type="term" value="P:AMP metabolic process"/>
    <property type="evidence" value="ECO:0007669"/>
    <property type="project" value="TreeGrafter"/>
</dbReference>
<dbReference type="InterPro" id="IPR032466">
    <property type="entry name" value="Metal_Hydrolase"/>
</dbReference>
<dbReference type="AlphaFoldDB" id="G0VJB6"/>
<gene>
    <name evidence="13" type="primary">NCAS0H02850</name>
    <name evidence="13" type="ordered locus">NCAS_0H02850</name>
</gene>
<keyword evidence="14" id="KW-1185">Reference proteome</keyword>
<keyword evidence="5" id="KW-0479">Metal-binding</keyword>
<dbReference type="PANTHER" id="PTHR11359">
    <property type="entry name" value="AMP DEAMINASE"/>
    <property type="match status" value="1"/>
</dbReference>
<evidence type="ECO:0000256" key="12">
    <source>
        <dbReference type="SAM" id="MobiDB-lite"/>
    </source>
</evidence>
<dbReference type="eggNOG" id="KOG1096">
    <property type="taxonomic scope" value="Eukaryota"/>
</dbReference>
<keyword evidence="8" id="KW-0546">Nucleotide metabolism</keyword>
<evidence type="ECO:0000256" key="11">
    <source>
        <dbReference type="PIRNR" id="PIRNR001251"/>
    </source>
</evidence>
<evidence type="ECO:0000256" key="2">
    <source>
        <dbReference type="ARBA" id="ARBA00004955"/>
    </source>
</evidence>
<evidence type="ECO:0000256" key="4">
    <source>
        <dbReference type="ARBA" id="ARBA00012775"/>
    </source>
</evidence>
<dbReference type="SUPFAM" id="SSF51556">
    <property type="entry name" value="Metallo-dependent hydrolases"/>
    <property type="match status" value="1"/>
</dbReference>
<organism evidence="13 14">
    <name type="scientific">Naumovozyma castellii</name>
    <name type="common">Yeast</name>
    <name type="synonym">Saccharomyces castellii</name>
    <dbReference type="NCBI Taxonomy" id="27288"/>
    <lineage>
        <taxon>Eukaryota</taxon>
        <taxon>Fungi</taxon>
        <taxon>Dikarya</taxon>
        <taxon>Ascomycota</taxon>
        <taxon>Saccharomycotina</taxon>
        <taxon>Saccharomycetes</taxon>
        <taxon>Saccharomycetales</taxon>
        <taxon>Saccharomycetaceae</taxon>
        <taxon>Naumovozyma</taxon>
    </lineage>
</organism>
<dbReference type="PANTHER" id="PTHR11359:SF0">
    <property type="entry name" value="AMP DEAMINASE"/>
    <property type="match status" value="1"/>
</dbReference>
<evidence type="ECO:0000256" key="6">
    <source>
        <dbReference type="ARBA" id="ARBA00022801"/>
    </source>
</evidence>
<dbReference type="GO" id="GO:0046872">
    <property type="term" value="F:metal ion binding"/>
    <property type="evidence" value="ECO:0007669"/>
    <property type="project" value="UniProtKB-KW"/>
</dbReference>
<dbReference type="FunCoup" id="G0VJB6">
    <property type="interactions" value="597"/>
</dbReference>